<name>A0A9Q3IVV6_9BASI</name>
<dbReference type="EMBL" id="AVOT02056578">
    <property type="protein sequence ID" value="MBW0550892.1"/>
    <property type="molecule type" value="Genomic_DNA"/>
</dbReference>
<comment type="caution">
    <text evidence="1">The sequence shown here is derived from an EMBL/GenBank/DDBJ whole genome shotgun (WGS) entry which is preliminary data.</text>
</comment>
<proteinExistence type="predicted"/>
<evidence type="ECO:0000313" key="1">
    <source>
        <dbReference type="EMBL" id="MBW0550892.1"/>
    </source>
</evidence>
<sequence length="145" mass="16851">MQIVNEIHFVQSNIDVKIGKLDAKLTKITLDINDLKKNDEQSAEMHKYVITTLELLTNTCDRIESEYQVQDDEMEDLSILKINDQLKILKDHVLEIAENTNQFAAHLAKSDSERQKFKNEIISNVEQIHKNYEPYMTSNSTPFPE</sequence>
<keyword evidence="2" id="KW-1185">Reference proteome</keyword>
<accession>A0A9Q3IVV6</accession>
<gene>
    <name evidence="1" type="ORF">O181_090607</name>
</gene>
<dbReference type="Proteomes" id="UP000765509">
    <property type="component" value="Unassembled WGS sequence"/>
</dbReference>
<evidence type="ECO:0000313" key="2">
    <source>
        <dbReference type="Proteomes" id="UP000765509"/>
    </source>
</evidence>
<protein>
    <submittedName>
        <fullName evidence="1">Uncharacterized protein</fullName>
    </submittedName>
</protein>
<dbReference type="AlphaFoldDB" id="A0A9Q3IVV6"/>
<reference evidence="1" key="1">
    <citation type="submission" date="2021-03" db="EMBL/GenBank/DDBJ databases">
        <title>Draft genome sequence of rust myrtle Austropuccinia psidii MF-1, a brazilian biotype.</title>
        <authorList>
            <person name="Quecine M.C."/>
            <person name="Pachon D.M.R."/>
            <person name="Bonatelli M.L."/>
            <person name="Correr F.H."/>
            <person name="Franceschini L.M."/>
            <person name="Leite T.F."/>
            <person name="Margarido G.R.A."/>
            <person name="Almeida C.A."/>
            <person name="Ferrarezi J.A."/>
            <person name="Labate C.A."/>
        </authorList>
    </citation>
    <scope>NUCLEOTIDE SEQUENCE</scope>
    <source>
        <strain evidence="1">MF-1</strain>
    </source>
</reference>
<organism evidence="1 2">
    <name type="scientific">Austropuccinia psidii MF-1</name>
    <dbReference type="NCBI Taxonomy" id="1389203"/>
    <lineage>
        <taxon>Eukaryota</taxon>
        <taxon>Fungi</taxon>
        <taxon>Dikarya</taxon>
        <taxon>Basidiomycota</taxon>
        <taxon>Pucciniomycotina</taxon>
        <taxon>Pucciniomycetes</taxon>
        <taxon>Pucciniales</taxon>
        <taxon>Sphaerophragmiaceae</taxon>
        <taxon>Austropuccinia</taxon>
    </lineage>
</organism>